<keyword evidence="4 6" id="KW-0663">Pyridoxal phosphate</keyword>
<evidence type="ECO:0000256" key="1">
    <source>
        <dbReference type="ARBA" id="ARBA00001933"/>
    </source>
</evidence>
<dbReference type="InterPro" id="IPR015424">
    <property type="entry name" value="PyrdxlP-dep_Trfase"/>
</dbReference>
<dbReference type="Gene3D" id="3.90.1150.10">
    <property type="entry name" value="Aspartate Aminotransferase, domain 1"/>
    <property type="match status" value="1"/>
</dbReference>
<dbReference type="InterPro" id="IPR002129">
    <property type="entry name" value="PyrdxlP-dep_de-COase"/>
</dbReference>
<name>A0ABZ2XT82_9RHOB</name>
<gene>
    <name evidence="7" type="ORF">QEZ52_15835</name>
</gene>
<organism evidence="7 8">
    <name type="scientific">Aliisedimentitalea scapharcae</name>
    <dbReference type="NCBI Taxonomy" id="1524259"/>
    <lineage>
        <taxon>Bacteria</taxon>
        <taxon>Pseudomonadati</taxon>
        <taxon>Pseudomonadota</taxon>
        <taxon>Alphaproteobacteria</taxon>
        <taxon>Rhodobacterales</taxon>
        <taxon>Roseobacteraceae</taxon>
        <taxon>Aliisedimentitalea</taxon>
    </lineage>
</organism>
<dbReference type="InterPro" id="IPR010977">
    <property type="entry name" value="Aromatic_deC"/>
</dbReference>
<dbReference type="PANTHER" id="PTHR11999">
    <property type="entry name" value="GROUP II PYRIDOXAL-5-PHOSPHATE DECARBOXYLASE"/>
    <property type="match status" value="1"/>
</dbReference>
<evidence type="ECO:0000313" key="7">
    <source>
        <dbReference type="EMBL" id="WZK88064.1"/>
    </source>
</evidence>
<comment type="cofactor">
    <cofactor evidence="1 6">
        <name>pyridoxal 5'-phosphate</name>
        <dbReference type="ChEBI" id="CHEBI:597326"/>
    </cofactor>
</comment>
<keyword evidence="8" id="KW-1185">Reference proteome</keyword>
<accession>A0ABZ2XT82</accession>
<sequence>MDQDGMDPKDWQAFRRQAHRMLEASLDQLEQVRDRPWKPVPESVQQGYAIRGEGGDVVDRITRDVLPYHGGNIHPRFWGWVQGSGLASDLIAGMAGAAINANVGGRDHGAVYMERAVVDWTRTKMGMPEQAGGVLTAGTSQATVIAFQAARVRAMAEVRKTGQQGTRLTAYAGQGVHNATRKAMELLGIGADNLRLVPLMDGQMDGGALARMVAEDRAAGAVPFLMVGTAGSVDLGLFDDLNMLADLASEQNLWLHVDGAFGAWTRIAEDPWYSLTDGLGRADSIALDFHKWMYVGYDCAIALIRNVADQRAAFAARPAYLEGADRGLAGGDPWYCDYGIDLSRGNRAIKVWTALEMHGEAAFAAAITDNCRMAAYMADRVTAAPQMAMGAQVVSNVCVFTARADLEAAAQSALNADIAQTLQETGEAVFSTTRVDGVVMLRAAITNHRTRAADVEAALAAVADLAAR</sequence>
<evidence type="ECO:0000256" key="2">
    <source>
        <dbReference type="ARBA" id="ARBA00009533"/>
    </source>
</evidence>
<dbReference type="PANTHER" id="PTHR11999:SF70">
    <property type="entry name" value="MIP05841P"/>
    <property type="match status" value="1"/>
</dbReference>
<proteinExistence type="inferred from homology"/>
<keyword evidence="3" id="KW-0210">Decarboxylase</keyword>
<dbReference type="EMBL" id="CP123584">
    <property type="protein sequence ID" value="WZK88064.1"/>
    <property type="molecule type" value="Genomic_DNA"/>
</dbReference>
<protein>
    <submittedName>
        <fullName evidence="7">Pyridoxal-dependent decarboxylase</fullName>
    </submittedName>
</protein>
<dbReference type="Pfam" id="PF00282">
    <property type="entry name" value="Pyridoxal_deC"/>
    <property type="match status" value="1"/>
</dbReference>
<keyword evidence="5 6" id="KW-0456">Lyase</keyword>
<comment type="similarity">
    <text evidence="2 6">Belongs to the group II decarboxylase family.</text>
</comment>
<evidence type="ECO:0000256" key="6">
    <source>
        <dbReference type="RuleBase" id="RU000382"/>
    </source>
</evidence>
<evidence type="ECO:0000313" key="8">
    <source>
        <dbReference type="Proteomes" id="UP001623232"/>
    </source>
</evidence>
<reference evidence="7 8" key="1">
    <citation type="submission" date="2023-04" db="EMBL/GenBank/DDBJ databases">
        <title>Complete genome sequence of Alisedimentitalea scapharcae.</title>
        <authorList>
            <person name="Rong J.-C."/>
            <person name="Yi M.-L."/>
            <person name="Zhao Q."/>
        </authorList>
    </citation>
    <scope>NUCLEOTIDE SEQUENCE [LARGE SCALE GENOMIC DNA]</scope>
    <source>
        <strain evidence="7 8">KCTC 42119</strain>
    </source>
</reference>
<dbReference type="RefSeq" id="WP_406645425.1">
    <property type="nucleotide sequence ID" value="NZ_CP123584.1"/>
</dbReference>
<evidence type="ECO:0000256" key="3">
    <source>
        <dbReference type="ARBA" id="ARBA00022793"/>
    </source>
</evidence>
<dbReference type="InterPro" id="IPR015422">
    <property type="entry name" value="PyrdxlP-dep_Trfase_small"/>
</dbReference>
<dbReference type="InterPro" id="IPR015421">
    <property type="entry name" value="PyrdxlP-dep_Trfase_major"/>
</dbReference>
<evidence type="ECO:0000256" key="5">
    <source>
        <dbReference type="ARBA" id="ARBA00023239"/>
    </source>
</evidence>
<dbReference type="Gene3D" id="3.40.640.10">
    <property type="entry name" value="Type I PLP-dependent aspartate aminotransferase-like (Major domain)"/>
    <property type="match status" value="1"/>
</dbReference>
<evidence type="ECO:0000256" key="4">
    <source>
        <dbReference type="ARBA" id="ARBA00022898"/>
    </source>
</evidence>
<dbReference type="Proteomes" id="UP001623232">
    <property type="component" value="Chromosome"/>
</dbReference>
<dbReference type="SUPFAM" id="SSF53383">
    <property type="entry name" value="PLP-dependent transferases"/>
    <property type="match status" value="1"/>
</dbReference>